<keyword evidence="1" id="KW-0472">Membrane</keyword>
<evidence type="ECO:0000313" key="2">
    <source>
        <dbReference type="Proteomes" id="UP000095281"/>
    </source>
</evidence>
<organism evidence="2 3">
    <name type="scientific">Meloidogyne hapla</name>
    <name type="common">Root-knot nematode worm</name>
    <dbReference type="NCBI Taxonomy" id="6305"/>
    <lineage>
        <taxon>Eukaryota</taxon>
        <taxon>Metazoa</taxon>
        <taxon>Ecdysozoa</taxon>
        <taxon>Nematoda</taxon>
        <taxon>Chromadorea</taxon>
        <taxon>Rhabditida</taxon>
        <taxon>Tylenchina</taxon>
        <taxon>Tylenchomorpha</taxon>
        <taxon>Tylenchoidea</taxon>
        <taxon>Meloidogynidae</taxon>
        <taxon>Meloidogyninae</taxon>
        <taxon>Meloidogyne</taxon>
    </lineage>
</organism>
<feature type="transmembrane region" description="Helical" evidence="1">
    <location>
        <begin position="43"/>
        <end position="65"/>
    </location>
</feature>
<dbReference type="WBParaSite" id="MhA1_Contig871.frz3.gene4">
    <property type="protein sequence ID" value="MhA1_Contig871.frz3.gene4"/>
    <property type="gene ID" value="MhA1_Contig871.frz3.gene4"/>
</dbReference>
<name>A0A1I8BZZ1_MELHA</name>
<sequence length="108" mass="12325">MNKVYRSLFLIILINIGGYIVCAVIIIYILIPIENQKPLSYVMFMIIPGVILSISIVSNAPILFINSTDYNKAYKKELILIKQKLMKLFGINQQMFTTTAVILLNQNK</sequence>
<keyword evidence="2" id="KW-1185">Reference proteome</keyword>
<dbReference type="AlphaFoldDB" id="A0A1I8BZZ1"/>
<feature type="transmembrane region" description="Helical" evidence="1">
    <location>
        <begin position="7"/>
        <end position="31"/>
    </location>
</feature>
<evidence type="ECO:0000313" key="3">
    <source>
        <dbReference type="WBParaSite" id="MhA1_Contig871.frz3.gene4"/>
    </source>
</evidence>
<keyword evidence="1" id="KW-0812">Transmembrane</keyword>
<proteinExistence type="predicted"/>
<reference evidence="3" key="1">
    <citation type="submission" date="2016-11" db="UniProtKB">
        <authorList>
            <consortium name="WormBaseParasite"/>
        </authorList>
    </citation>
    <scope>IDENTIFICATION</scope>
</reference>
<protein>
    <submittedName>
        <fullName evidence="3">G_PROTEIN_RECEP_F1_2 domain-containing protein</fullName>
    </submittedName>
</protein>
<dbReference type="Proteomes" id="UP000095281">
    <property type="component" value="Unplaced"/>
</dbReference>
<keyword evidence="1" id="KW-1133">Transmembrane helix</keyword>
<accession>A0A1I8BZZ1</accession>
<evidence type="ECO:0000256" key="1">
    <source>
        <dbReference type="SAM" id="Phobius"/>
    </source>
</evidence>